<dbReference type="PANTHER" id="PTHR33164:SF89">
    <property type="entry name" value="MARR FAMILY REGULATORY PROTEIN"/>
    <property type="match status" value="1"/>
</dbReference>
<keyword evidence="3" id="KW-1185">Reference proteome</keyword>
<comment type="caution">
    <text evidence="2">The sequence shown here is derived from an EMBL/GenBank/DDBJ whole genome shotgun (WGS) entry which is preliminary data.</text>
</comment>
<dbReference type="InterPro" id="IPR039422">
    <property type="entry name" value="MarR/SlyA-like"/>
</dbReference>
<dbReference type="EMBL" id="BOOC01000011">
    <property type="protein sequence ID" value="GIH40011.1"/>
    <property type="molecule type" value="Genomic_DNA"/>
</dbReference>
<gene>
    <name evidence="2" type="primary">marR_2</name>
    <name evidence="2" type="ORF">Mco01_30110</name>
</gene>
<protein>
    <submittedName>
        <fullName evidence="2">MarR family transcriptional regulator</fullName>
    </submittedName>
</protein>
<evidence type="ECO:0000313" key="2">
    <source>
        <dbReference type="EMBL" id="GIH40011.1"/>
    </source>
</evidence>
<proteinExistence type="predicted"/>
<dbReference type="InterPro" id="IPR036388">
    <property type="entry name" value="WH-like_DNA-bd_sf"/>
</dbReference>
<dbReference type="Pfam" id="PF01047">
    <property type="entry name" value="MarR"/>
    <property type="match status" value="1"/>
</dbReference>
<dbReference type="PROSITE" id="PS50995">
    <property type="entry name" value="HTH_MARR_2"/>
    <property type="match status" value="1"/>
</dbReference>
<reference evidence="2 3" key="1">
    <citation type="submission" date="2021-01" db="EMBL/GenBank/DDBJ databases">
        <title>Whole genome shotgun sequence of Microbispora corallina NBRC 16416.</title>
        <authorList>
            <person name="Komaki H."/>
            <person name="Tamura T."/>
        </authorList>
    </citation>
    <scope>NUCLEOTIDE SEQUENCE [LARGE SCALE GENOMIC DNA]</scope>
    <source>
        <strain evidence="2 3">NBRC 16416</strain>
    </source>
</reference>
<accession>A0ABQ4FYZ8</accession>
<dbReference type="Proteomes" id="UP000603904">
    <property type="component" value="Unassembled WGS sequence"/>
</dbReference>
<dbReference type="SUPFAM" id="SSF46785">
    <property type="entry name" value="Winged helix' DNA-binding domain"/>
    <property type="match status" value="1"/>
</dbReference>
<dbReference type="InterPro" id="IPR000835">
    <property type="entry name" value="HTH_MarR-typ"/>
</dbReference>
<evidence type="ECO:0000313" key="3">
    <source>
        <dbReference type="Proteomes" id="UP000603904"/>
    </source>
</evidence>
<dbReference type="Gene3D" id="1.10.10.10">
    <property type="entry name" value="Winged helix-like DNA-binding domain superfamily/Winged helix DNA-binding domain"/>
    <property type="match status" value="1"/>
</dbReference>
<organism evidence="2 3">
    <name type="scientific">Microbispora corallina</name>
    <dbReference type="NCBI Taxonomy" id="83302"/>
    <lineage>
        <taxon>Bacteria</taxon>
        <taxon>Bacillati</taxon>
        <taxon>Actinomycetota</taxon>
        <taxon>Actinomycetes</taxon>
        <taxon>Streptosporangiales</taxon>
        <taxon>Streptosporangiaceae</taxon>
        <taxon>Microbispora</taxon>
    </lineage>
</organism>
<name>A0ABQ4FYZ8_9ACTN</name>
<feature type="domain" description="HTH marR-type" evidence="1">
    <location>
        <begin position="16"/>
        <end position="149"/>
    </location>
</feature>
<sequence>MDGDAHPPAPVDGPLAASTCWLLGDAAREVAQGMEKALKGEALRRREYGVLVVLETDGPLSQQEIGRRLAIDRSTMVHVVDVLEGRGLVARTRDRADRRAYSIALTGRGRAFLADVLHPAAAAVQDRLMERLSREDRTRLNRILAQLVMGA</sequence>
<dbReference type="RefSeq" id="WP_204057476.1">
    <property type="nucleotide sequence ID" value="NZ_BAAAGP010000027.1"/>
</dbReference>
<dbReference type="InterPro" id="IPR036390">
    <property type="entry name" value="WH_DNA-bd_sf"/>
</dbReference>
<dbReference type="PRINTS" id="PR00598">
    <property type="entry name" value="HTHMARR"/>
</dbReference>
<dbReference type="PANTHER" id="PTHR33164">
    <property type="entry name" value="TRANSCRIPTIONAL REGULATOR, MARR FAMILY"/>
    <property type="match status" value="1"/>
</dbReference>
<evidence type="ECO:0000259" key="1">
    <source>
        <dbReference type="PROSITE" id="PS50995"/>
    </source>
</evidence>
<dbReference type="SMART" id="SM00347">
    <property type="entry name" value="HTH_MARR"/>
    <property type="match status" value="1"/>
</dbReference>